<accession>A0AAN9PY10</accession>
<evidence type="ECO:0008006" key="4">
    <source>
        <dbReference type="Google" id="ProtNLM"/>
    </source>
</evidence>
<dbReference type="InterPro" id="IPR050317">
    <property type="entry name" value="Plant_Fungal_Acyltransferase"/>
</dbReference>
<dbReference type="Pfam" id="PF02458">
    <property type="entry name" value="Transferase"/>
    <property type="match status" value="1"/>
</dbReference>
<dbReference type="GO" id="GO:0016747">
    <property type="term" value="F:acyltransferase activity, transferring groups other than amino-acyl groups"/>
    <property type="evidence" value="ECO:0007669"/>
    <property type="project" value="TreeGrafter"/>
</dbReference>
<reference evidence="2 3" key="1">
    <citation type="submission" date="2024-01" db="EMBL/GenBank/DDBJ databases">
        <title>The genomes of 5 underutilized Papilionoideae crops provide insights into root nodulation and disease resistance.</title>
        <authorList>
            <person name="Yuan L."/>
        </authorList>
    </citation>
    <scope>NUCLEOTIDE SEQUENCE [LARGE SCALE GENOMIC DNA]</scope>
    <source>
        <strain evidence="2">LY-2023</strain>
        <tissue evidence="2">Leaf</tissue>
    </source>
</reference>
<protein>
    <recommendedName>
        <fullName evidence="4">Spermidine hydroxycinnamoyl transferase</fullName>
    </recommendedName>
</protein>
<evidence type="ECO:0000256" key="1">
    <source>
        <dbReference type="ARBA" id="ARBA00009861"/>
    </source>
</evidence>
<dbReference type="Gene3D" id="3.30.559.10">
    <property type="entry name" value="Chloramphenicol acetyltransferase-like domain"/>
    <property type="match status" value="2"/>
</dbReference>
<dbReference type="Proteomes" id="UP001359559">
    <property type="component" value="Unassembled WGS sequence"/>
</dbReference>
<dbReference type="InterPro" id="IPR023213">
    <property type="entry name" value="CAT-like_dom_sf"/>
</dbReference>
<proteinExistence type="inferred from homology"/>
<keyword evidence="3" id="KW-1185">Reference proteome</keyword>
<dbReference type="PANTHER" id="PTHR31642:SF175">
    <property type="entry name" value="SPERMIDINE HYDROXYCINNAMOYL TRANSFERASE"/>
    <property type="match status" value="1"/>
</dbReference>
<dbReference type="PANTHER" id="PTHR31642">
    <property type="entry name" value="TRICHOTHECENE 3-O-ACETYLTRANSFERASE"/>
    <property type="match status" value="1"/>
</dbReference>
<name>A0AAN9PY10_CLITE</name>
<comment type="similarity">
    <text evidence="1">Belongs to the plant acyltransferase family.</text>
</comment>
<comment type="caution">
    <text evidence="2">The sequence shown here is derived from an EMBL/GenBank/DDBJ whole genome shotgun (WGS) entry which is preliminary data.</text>
</comment>
<dbReference type="AlphaFoldDB" id="A0AAN9PY10"/>
<gene>
    <name evidence="2" type="ORF">RJT34_00403</name>
</gene>
<sequence>MVTIKASYTVIPNQPTPKGRLWLSGSDQFTRPGHTPLVYIYKPKQNHEYSMERMMNTLSKILVHYYPIAGRLSLSKNGGMEVECNAKGVTLLEAETTKRLEDYGDFSPSEPIKELLPTIDYTQPIEELPLLFVQLTRFHDGQNLAIGVALSHPLGDGQAWIPFINLWAKVARGDTLEPHEMPFLDRTILKFEFPHQTPPPHFDHQELKPMPLILGKNDNIGEKKKKTTAALLKLTSKQVEMLKDKANHEQTRKGSRPFTRYEAVVAHIWRCASKARELDEKQPTLVRFNVDFRNRLNPPLPRNYFGNALAVTVTPTCEIGEIISNPLSYAAQKIREANERLTNEYIRSQMNVIVGKEQLDAIRGFFLGKGENLSTIFAGSPNLHITSWIGMPAYEADFGWGKPVFVGLGYVCPFDRAIITLGPEGDGSVVVVMHFQVIHMQLFKKFFYEDILFTSRL</sequence>
<organism evidence="2 3">
    <name type="scientific">Clitoria ternatea</name>
    <name type="common">Butterfly pea</name>
    <dbReference type="NCBI Taxonomy" id="43366"/>
    <lineage>
        <taxon>Eukaryota</taxon>
        <taxon>Viridiplantae</taxon>
        <taxon>Streptophyta</taxon>
        <taxon>Embryophyta</taxon>
        <taxon>Tracheophyta</taxon>
        <taxon>Spermatophyta</taxon>
        <taxon>Magnoliopsida</taxon>
        <taxon>eudicotyledons</taxon>
        <taxon>Gunneridae</taxon>
        <taxon>Pentapetalae</taxon>
        <taxon>rosids</taxon>
        <taxon>fabids</taxon>
        <taxon>Fabales</taxon>
        <taxon>Fabaceae</taxon>
        <taxon>Papilionoideae</taxon>
        <taxon>50 kb inversion clade</taxon>
        <taxon>NPAAA clade</taxon>
        <taxon>indigoferoid/millettioid clade</taxon>
        <taxon>Phaseoleae</taxon>
        <taxon>Clitoria</taxon>
    </lineage>
</organism>
<dbReference type="EMBL" id="JAYKXN010000001">
    <property type="protein sequence ID" value="KAK7316730.1"/>
    <property type="molecule type" value="Genomic_DNA"/>
</dbReference>
<evidence type="ECO:0000313" key="2">
    <source>
        <dbReference type="EMBL" id="KAK7316730.1"/>
    </source>
</evidence>
<evidence type="ECO:0000313" key="3">
    <source>
        <dbReference type="Proteomes" id="UP001359559"/>
    </source>
</evidence>